<organism evidence="2 3">
    <name type="scientific">Gossypium arboreum</name>
    <name type="common">Tree cotton</name>
    <name type="synonym">Gossypium nanking</name>
    <dbReference type="NCBI Taxonomy" id="29729"/>
    <lineage>
        <taxon>Eukaryota</taxon>
        <taxon>Viridiplantae</taxon>
        <taxon>Streptophyta</taxon>
        <taxon>Embryophyta</taxon>
        <taxon>Tracheophyta</taxon>
        <taxon>Spermatophyta</taxon>
        <taxon>Magnoliopsida</taxon>
        <taxon>eudicotyledons</taxon>
        <taxon>Gunneridae</taxon>
        <taxon>Pentapetalae</taxon>
        <taxon>rosids</taxon>
        <taxon>malvids</taxon>
        <taxon>Malvales</taxon>
        <taxon>Malvaceae</taxon>
        <taxon>Malvoideae</taxon>
        <taxon>Gossypium</taxon>
    </lineage>
</organism>
<proteinExistence type="predicted"/>
<keyword evidence="2" id="KW-0240">DNA-directed RNA polymerase</keyword>
<reference evidence="3" key="1">
    <citation type="submission" date="2014-09" db="EMBL/GenBank/DDBJ databases">
        <authorList>
            <person name="Mudge J."/>
            <person name="Ramaraj T."/>
            <person name="Lindquist I.E."/>
            <person name="Bharti A.K."/>
            <person name="Sundararajan A."/>
            <person name="Cameron C.T."/>
            <person name="Woodward J.E."/>
            <person name="May G.D."/>
            <person name="Brubaker C."/>
            <person name="Broadhvest J."/>
            <person name="Wilkins T.A."/>
        </authorList>
    </citation>
    <scope>NUCLEOTIDE SEQUENCE</scope>
    <source>
        <strain evidence="3">cv. AKA8401</strain>
    </source>
</reference>
<name>A0A0B0Q1E2_GOSAR</name>
<dbReference type="Proteomes" id="UP000032142">
    <property type="component" value="Unassembled WGS sequence"/>
</dbReference>
<keyword evidence="3" id="KW-1185">Reference proteome</keyword>
<evidence type="ECO:0000313" key="3">
    <source>
        <dbReference type="Proteomes" id="UP000032142"/>
    </source>
</evidence>
<accession>A0A0B0Q1E2</accession>
<dbReference type="EMBL" id="KN450824">
    <property type="protein sequence ID" value="KHG29621.1"/>
    <property type="molecule type" value="Genomic_DNA"/>
</dbReference>
<gene>
    <name evidence="2" type="ORF">F383_36244</name>
</gene>
<dbReference type="AlphaFoldDB" id="A0A0B0Q1E2"/>
<keyword evidence="2" id="KW-0804">Transcription</keyword>
<dbReference type="GO" id="GO:0000428">
    <property type="term" value="C:DNA-directed RNA polymerase complex"/>
    <property type="evidence" value="ECO:0007669"/>
    <property type="project" value="UniProtKB-KW"/>
</dbReference>
<evidence type="ECO:0000313" key="2">
    <source>
        <dbReference type="EMBL" id="KHG29621.1"/>
    </source>
</evidence>
<sequence>MGKQHGLDFITQACHTAVSIWQDRSMTYMGGSHARAHLPALTTSMSHGRVPSEPKFSPIRKKTNFEGF</sequence>
<feature type="region of interest" description="Disordered" evidence="1">
    <location>
        <begin position="44"/>
        <end position="68"/>
    </location>
</feature>
<protein>
    <submittedName>
        <fullName evidence="2">DNA-directed RNA polymerase subunit alpha</fullName>
    </submittedName>
</protein>
<evidence type="ECO:0000256" key="1">
    <source>
        <dbReference type="SAM" id="MobiDB-lite"/>
    </source>
</evidence>